<keyword evidence="3" id="KW-0489">Methyltransferase</keyword>
<protein>
    <recommendedName>
        <fullName evidence="6">rRNA methyltransferase 2, mitochondrial</fullName>
    </recommendedName>
</protein>
<dbReference type="GeneID" id="30028195"/>
<evidence type="ECO:0000256" key="6">
    <source>
        <dbReference type="ARBA" id="ARBA00041184"/>
    </source>
</evidence>
<dbReference type="PANTHER" id="PTHR10920:SF18">
    <property type="entry name" value="RRNA METHYLTRANSFERASE 2, MITOCHONDRIAL"/>
    <property type="match status" value="1"/>
</dbReference>
<comment type="caution">
    <text evidence="8">The sequence shown here is derived from an EMBL/GenBank/DDBJ whole genome shotgun (WGS) entry which is preliminary data.</text>
</comment>
<dbReference type="SUPFAM" id="SSF53335">
    <property type="entry name" value="S-adenosyl-L-methionine-dependent methyltransferases"/>
    <property type="match status" value="1"/>
</dbReference>
<comment type="similarity">
    <text evidence="1">Belongs to the class I-like SAM-binding methyltransferase superfamily. RNA methyltransferase RlmE family.</text>
</comment>
<dbReference type="Pfam" id="PF01728">
    <property type="entry name" value="FtsJ"/>
    <property type="match status" value="1"/>
</dbReference>
<sequence length="304" mass="34632">TRQERIDEARYTSQLNLDKIDEIFGVYGRNLTKVVDLGSAPGTWLRHTRDRLLGLHGLKPEKIYEKCTVIGVDLLFCQPPRGTFFTQGNMYSQNTHTQIETLLKEAAFRIARPKRRDIGTEFDVSYILRELNQVQLEANIATEKTAQLTKATKQTSDCYDLPPYAHQADVVLSDLGTPPLQESGFHINTLSKPFIRSSLNNMLRQPWDNPEKSSIDLAEAALLLSGNILAKGGTFVVRLSMVNLADPELELLEARLRMVFHRVTRWSDNGRTTSTEHRQQNLFMVCKDKKDHLMDKYAVFGVPR</sequence>
<dbReference type="GO" id="GO:0008650">
    <property type="term" value="F:rRNA (uridine-2'-O-)-methyltransferase activity"/>
    <property type="evidence" value="ECO:0007669"/>
    <property type="project" value="TreeGrafter"/>
</dbReference>
<reference evidence="8 9" key="1">
    <citation type="submission" date="2016-05" db="EMBL/GenBank/DDBJ databases">
        <title>Comparative genomics of biotechnologically important yeasts.</title>
        <authorList>
            <consortium name="DOE Joint Genome Institute"/>
            <person name="Riley R."/>
            <person name="Haridas S."/>
            <person name="Wolfe K.H."/>
            <person name="Lopes M.R."/>
            <person name="Hittinger C.T."/>
            <person name="Goker M."/>
            <person name="Salamov A."/>
            <person name="Wisecaver J."/>
            <person name="Long T.M."/>
            <person name="Aerts A.L."/>
            <person name="Barry K."/>
            <person name="Choi C."/>
            <person name="Clum A."/>
            <person name="Coughlan A.Y."/>
            <person name="Deshpande S."/>
            <person name="Douglass A.P."/>
            <person name="Hanson S.J."/>
            <person name="Klenk H.-P."/>
            <person name="LaButti K."/>
            <person name="Lapidus A."/>
            <person name="Lindquist E."/>
            <person name="Lipzen A."/>
            <person name="Meier-kolthoff J.P."/>
            <person name="Ohm R.A."/>
            <person name="Otillar R.P."/>
            <person name="Pangilinan J."/>
            <person name="Peng Y."/>
            <person name="Rokas A."/>
            <person name="Rosa C.A."/>
            <person name="Scheuner C."/>
            <person name="Sibirny A.A."/>
            <person name="Slot J.C."/>
            <person name="Stielow J.B."/>
            <person name="Sun H."/>
            <person name="Kurtzman C.P."/>
            <person name="Blackwell M."/>
            <person name="Grigoriev I.V."/>
            <person name="Jeffries T.W."/>
        </authorList>
    </citation>
    <scope>NUCLEOTIDE SEQUENCE [LARGE SCALE GENOMIC DNA]</scope>
    <source>
        <strain evidence="8 9">NRRL YB-4993</strain>
    </source>
</reference>
<feature type="non-terminal residue" evidence="8">
    <location>
        <position position="304"/>
    </location>
</feature>
<dbReference type="Proteomes" id="UP000092555">
    <property type="component" value="Unassembled WGS sequence"/>
</dbReference>
<dbReference type="Gene3D" id="3.40.50.150">
    <property type="entry name" value="Vaccinia Virus protein VP39"/>
    <property type="match status" value="1"/>
</dbReference>
<feature type="domain" description="Ribosomal RNA methyltransferase FtsJ" evidence="7">
    <location>
        <begin position="17"/>
        <end position="267"/>
    </location>
</feature>
<evidence type="ECO:0000256" key="2">
    <source>
        <dbReference type="ARBA" id="ARBA00022552"/>
    </source>
</evidence>
<evidence type="ECO:0000256" key="4">
    <source>
        <dbReference type="ARBA" id="ARBA00022679"/>
    </source>
</evidence>
<accession>A0A1A0HD59</accession>
<keyword evidence="4" id="KW-0808">Transferase</keyword>
<dbReference type="PANTHER" id="PTHR10920">
    <property type="entry name" value="RIBOSOMAL RNA METHYLTRANSFERASE"/>
    <property type="match status" value="1"/>
</dbReference>
<keyword evidence="2" id="KW-0698">rRNA processing</keyword>
<feature type="non-terminal residue" evidence="8">
    <location>
        <position position="1"/>
    </location>
</feature>
<dbReference type="GO" id="GO:0005739">
    <property type="term" value="C:mitochondrion"/>
    <property type="evidence" value="ECO:0007669"/>
    <property type="project" value="TreeGrafter"/>
</dbReference>
<evidence type="ECO:0000256" key="3">
    <source>
        <dbReference type="ARBA" id="ARBA00022603"/>
    </source>
</evidence>
<dbReference type="InterPro" id="IPR050082">
    <property type="entry name" value="RNA_methyltr_RlmE"/>
</dbReference>
<organism evidence="8 9">
    <name type="scientific">Metschnikowia bicuspidata var. bicuspidata NRRL YB-4993</name>
    <dbReference type="NCBI Taxonomy" id="869754"/>
    <lineage>
        <taxon>Eukaryota</taxon>
        <taxon>Fungi</taxon>
        <taxon>Dikarya</taxon>
        <taxon>Ascomycota</taxon>
        <taxon>Saccharomycotina</taxon>
        <taxon>Pichiomycetes</taxon>
        <taxon>Metschnikowiaceae</taxon>
        <taxon>Metschnikowia</taxon>
    </lineage>
</organism>
<dbReference type="STRING" id="869754.A0A1A0HD59"/>
<dbReference type="RefSeq" id="XP_018712364.1">
    <property type="nucleotide sequence ID" value="XM_018855219.1"/>
</dbReference>
<keyword evidence="5" id="KW-0949">S-adenosyl-L-methionine</keyword>
<evidence type="ECO:0000313" key="8">
    <source>
        <dbReference type="EMBL" id="OBA21868.1"/>
    </source>
</evidence>
<evidence type="ECO:0000259" key="7">
    <source>
        <dbReference type="Pfam" id="PF01728"/>
    </source>
</evidence>
<proteinExistence type="inferred from homology"/>
<evidence type="ECO:0000256" key="5">
    <source>
        <dbReference type="ARBA" id="ARBA00022691"/>
    </source>
</evidence>
<dbReference type="AlphaFoldDB" id="A0A1A0HD59"/>
<dbReference type="OrthoDB" id="20105at2759"/>
<dbReference type="EMBL" id="LXTC01000002">
    <property type="protein sequence ID" value="OBA21868.1"/>
    <property type="molecule type" value="Genomic_DNA"/>
</dbReference>
<name>A0A1A0HD59_9ASCO</name>
<dbReference type="InterPro" id="IPR002877">
    <property type="entry name" value="RNA_MeTrfase_FtsJ_dom"/>
</dbReference>
<keyword evidence="9" id="KW-1185">Reference proteome</keyword>
<evidence type="ECO:0000313" key="9">
    <source>
        <dbReference type="Proteomes" id="UP000092555"/>
    </source>
</evidence>
<dbReference type="InterPro" id="IPR029063">
    <property type="entry name" value="SAM-dependent_MTases_sf"/>
</dbReference>
<gene>
    <name evidence="8" type="ORF">METBIDRAFT_22911</name>
</gene>
<evidence type="ECO:0000256" key="1">
    <source>
        <dbReference type="ARBA" id="ARBA00009258"/>
    </source>
</evidence>